<dbReference type="EMBL" id="VEPZ02000842">
    <property type="protein sequence ID" value="KAE8716703.1"/>
    <property type="molecule type" value="Genomic_DNA"/>
</dbReference>
<accession>A0A6A3BJI4</accession>
<name>A0A6A3BJI4_HIBSY</name>
<sequence>MNFLALWVRKILKPRLTLVCCLDADGFSFWSKLIFSPGKLLRSTPHTWTLNDVDAAAESFAIGAKRCLVTNLMRLFSLTSGQCRIKKELAAAMKKINDQRDEERRQYRKMFQSNPTVYQWNLNAFRIKANVEHGYVLALPGSPTTSSVSSSSIKQNTRARFKKWNRDMGLRQSDVKNASLGFSGHSYPENKTSASGFQGSLLVDENVEFDSMKIRISRFD</sequence>
<proteinExistence type="predicted"/>
<gene>
    <name evidence="1" type="ORF">F3Y22_tig00110109pilonHSYRG00049</name>
</gene>
<evidence type="ECO:0000313" key="2">
    <source>
        <dbReference type="Proteomes" id="UP000436088"/>
    </source>
</evidence>
<evidence type="ECO:0000313" key="1">
    <source>
        <dbReference type="EMBL" id="KAE8716703.1"/>
    </source>
</evidence>
<protein>
    <submittedName>
        <fullName evidence="1">Uncharacterized protein</fullName>
    </submittedName>
</protein>
<dbReference type="AlphaFoldDB" id="A0A6A3BJI4"/>
<keyword evidence="2" id="KW-1185">Reference proteome</keyword>
<dbReference type="Proteomes" id="UP000436088">
    <property type="component" value="Unassembled WGS sequence"/>
</dbReference>
<comment type="caution">
    <text evidence="1">The sequence shown here is derived from an EMBL/GenBank/DDBJ whole genome shotgun (WGS) entry which is preliminary data.</text>
</comment>
<organism evidence="1 2">
    <name type="scientific">Hibiscus syriacus</name>
    <name type="common">Rose of Sharon</name>
    <dbReference type="NCBI Taxonomy" id="106335"/>
    <lineage>
        <taxon>Eukaryota</taxon>
        <taxon>Viridiplantae</taxon>
        <taxon>Streptophyta</taxon>
        <taxon>Embryophyta</taxon>
        <taxon>Tracheophyta</taxon>
        <taxon>Spermatophyta</taxon>
        <taxon>Magnoliopsida</taxon>
        <taxon>eudicotyledons</taxon>
        <taxon>Gunneridae</taxon>
        <taxon>Pentapetalae</taxon>
        <taxon>rosids</taxon>
        <taxon>malvids</taxon>
        <taxon>Malvales</taxon>
        <taxon>Malvaceae</taxon>
        <taxon>Malvoideae</taxon>
        <taxon>Hibiscus</taxon>
    </lineage>
</organism>
<reference evidence="1" key="1">
    <citation type="submission" date="2019-09" db="EMBL/GenBank/DDBJ databases">
        <title>Draft genome information of white flower Hibiscus syriacus.</title>
        <authorList>
            <person name="Kim Y.-M."/>
        </authorList>
    </citation>
    <scope>NUCLEOTIDE SEQUENCE [LARGE SCALE GENOMIC DNA]</scope>
    <source>
        <strain evidence="1">YM2019G1</strain>
    </source>
</reference>